<evidence type="ECO:0000256" key="4">
    <source>
        <dbReference type="ARBA" id="ARBA00023043"/>
    </source>
</evidence>
<feature type="repeat" description="ANK" evidence="5">
    <location>
        <begin position="105"/>
        <end position="137"/>
    </location>
</feature>
<sequence>MERSLFCPICLNELKDPLWTSECKQVFCGYCIKKWLQVKTSCPMDRNAVVINLLSVREQITSGVTLDALDSDNMTALSYAVTMVKIHVSEYLLEKGANPNTKYHKCLTVLHFTAWKGNLDICQLLFSKGATVDALDSGNMTALSYAVKMDQTHVQRRNVELQYEYERRKLGEMCADYGIKALRDLSEETEKMKKDLTKTRNNLRLMTLKRDMDIAEIWDNKNHQKIPSEESLARQKLVDSTKSGFFGISSEGKRFICSCI</sequence>
<keyword evidence="1" id="KW-0677">Repeat</keyword>
<organism evidence="8 9">
    <name type="scientific">Artemia franciscana</name>
    <name type="common">Brine shrimp</name>
    <name type="synonym">Artemia sanfranciscana</name>
    <dbReference type="NCBI Taxonomy" id="6661"/>
    <lineage>
        <taxon>Eukaryota</taxon>
        <taxon>Metazoa</taxon>
        <taxon>Ecdysozoa</taxon>
        <taxon>Arthropoda</taxon>
        <taxon>Crustacea</taxon>
        <taxon>Branchiopoda</taxon>
        <taxon>Anostraca</taxon>
        <taxon>Artemiidae</taxon>
        <taxon>Artemia</taxon>
    </lineage>
</organism>
<dbReference type="PANTHER" id="PTHR24171:SF9">
    <property type="entry name" value="ANKYRIN REPEAT DOMAIN-CONTAINING PROTEIN 39"/>
    <property type="match status" value="1"/>
</dbReference>
<dbReference type="Pfam" id="PF13923">
    <property type="entry name" value="zf-C3HC4_2"/>
    <property type="match status" value="1"/>
</dbReference>
<keyword evidence="9" id="KW-1185">Reference proteome</keyword>
<dbReference type="Proteomes" id="UP001187531">
    <property type="component" value="Unassembled WGS sequence"/>
</dbReference>
<keyword evidence="2 6" id="KW-0479">Metal-binding</keyword>
<evidence type="ECO:0000313" key="8">
    <source>
        <dbReference type="EMBL" id="KAK2714469.1"/>
    </source>
</evidence>
<keyword evidence="3" id="KW-0862">Zinc</keyword>
<dbReference type="SUPFAM" id="SSF48403">
    <property type="entry name" value="Ankyrin repeat"/>
    <property type="match status" value="1"/>
</dbReference>
<dbReference type="Pfam" id="PF13637">
    <property type="entry name" value="Ank_4"/>
    <property type="match status" value="1"/>
</dbReference>
<evidence type="ECO:0000256" key="5">
    <source>
        <dbReference type="PROSITE-ProRule" id="PRU00023"/>
    </source>
</evidence>
<name>A0AA88HQ40_ARTSF</name>
<proteinExistence type="predicted"/>
<evidence type="ECO:0000313" key="9">
    <source>
        <dbReference type="Proteomes" id="UP001187531"/>
    </source>
</evidence>
<evidence type="ECO:0000256" key="1">
    <source>
        <dbReference type="ARBA" id="ARBA00022737"/>
    </source>
</evidence>
<dbReference type="AlphaFoldDB" id="A0AA88HQ40"/>
<dbReference type="InterPro" id="IPR036770">
    <property type="entry name" value="Ankyrin_rpt-contain_sf"/>
</dbReference>
<dbReference type="Gene3D" id="1.25.40.20">
    <property type="entry name" value="Ankyrin repeat-containing domain"/>
    <property type="match status" value="1"/>
</dbReference>
<dbReference type="PROSITE" id="PS50297">
    <property type="entry name" value="ANK_REP_REGION"/>
    <property type="match status" value="1"/>
</dbReference>
<dbReference type="InterPro" id="IPR013083">
    <property type="entry name" value="Znf_RING/FYVE/PHD"/>
</dbReference>
<accession>A0AA88HQ40</accession>
<protein>
    <recommendedName>
        <fullName evidence="7">RING-type domain-containing protein</fullName>
    </recommendedName>
</protein>
<dbReference type="SUPFAM" id="SSF57850">
    <property type="entry name" value="RING/U-box"/>
    <property type="match status" value="1"/>
</dbReference>
<evidence type="ECO:0000256" key="2">
    <source>
        <dbReference type="ARBA" id="ARBA00022771"/>
    </source>
</evidence>
<dbReference type="PROSITE" id="PS50088">
    <property type="entry name" value="ANK_REPEAT"/>
    <property type="match status" value="2"/>
</dbReference>
<keyword evidence="2 6" id="KW-0863">Zinc-finger</keyword>
<dbReference type="InterPro" id="IPR001841">
    <property type="entry name" value="Znf_RING"/>
</dbReference>
<evidence type="ECO:0000259" key="7">
    <source>
        <dbReference type="PROSITE" id="PS50089"/>
    </source>
</evidence>
<feature type="repeat" description="ANK" evidence="5">
    <location>
        <begin position="72"/>
        <end position="104"/>
    </location>
</feature>
<reference evidence="8" key="1">
    <citation type="submission" date="2023-07" db="EMBL/GenBank/DDBJ databases">
        <title>Chromosome-level genome assembly of Artemia franciscana.</title>
        <authorList>
            <person name="Jo E."/>
        </authorList>
    </citation>
    <scope>NUCLEOTIDE SEQUENCE</scope>
    <source>
        <tissue evidence="8">Whole body</tissue>
    </source>
</reference>
<dbReference type="GO" id="GO:0008270">
    <property type="term" value="F:zinc ion binding"/>
    <property type="evidence" value="ECO:0007669"/>
    <property type="project" value="UniProtKB-KW"/>
</dbReference>
<dbReference type="PANTHER" id="PTHR24171">
    <property type="entry name" value="ANKYRIN REPEAT DOMAIN-CONTAINING PROTEIN 39-RELATED"/>
    <property type="match status" value="1"/>
</dbReference>
<evidence type="ECO:0000256" key="3">
    <source>
        <dbReference type="ARBA" id="ARBA00022833"/>
    </source>
</evidence>
<keyword evidence="4 5" id="KW-0040">ANK repeat</keyword>
<dbReference type="Gene3D" id="3.30.40.10">
    <property type="entry name" value="Zinc/RING finger domain, C3HC4 (zinc finger)"/>
    <property type="match status" value="1"/>
</dbReference>
<dbReference type="PROSITE" id="PS50089">
    <property type="entry name" value="ZF_RING_2"/>
    <property type="match status" value="1"/>
</dbReference>
<gene>
    <name evidence="8" type="ORF">QYM36_008877</name>
</gene>
<evidence type="ECO:0000256" key="6">
    <source>
        <dbReference type="PROSITE-ProRule" id="PRU00175"/>
    </source>
</evidence>
<feature type="domain" description="RING-type" evidence="7">
    <location>
        <begin position="7"/>
        <end position="46"/>
    </location>
</feature>
<dbReference type="EMBL" id="JAVRJZ010000013">
    <property type="protein sequence ID" value="KAK2714469.1"/>
    <property type="molecule type" value="Genomic_DNA"/>
</dbReference>
<dbReference type="SMART" id="SM00248">
    <property type="entry name" value="ANK"/>
    <property type="match status" value="2"/>
</dbReference>
<comment type="caution">
    <text evidence="8">The sequence shown here is derived from an EMBL/GenBank/DDBJ whole genome shotgun (WGS) entry which is preliminary data.</text>
</comment>
<dbReference type="InterPro" id="IPR002110">
    <property type="entry name" value="Ankyrin_rpt"/>
</dbReference>